<keyword evidence="6 7" id="KW-0472">Membrane</keyword>
<evidence type="ECO:0000256" key="3">
    <source>
        <dbReference type="ARBA" id="ARBA00022519"/>
    </source>
</evidence>
<evidence type="ECO:0000256" key="2">
    <source>
        <dbReference type="ARBA" id="ARBA00022475"/>
    </source>
</evidence>
<feature type="transmembrane region" description="Helical" evidence="7">
    <location>
        <begin position="20"/>
        <end position="39"/>
    </location>
</feature>
<proteinExistence type="predicted"/>
<dbReference type="PANTHER" id="PTHR43066:SF26">
    <property type="entry name" value="RHOMBOID PROTEASE GLPG"/>
    <property type="match status" value="1"/>
</dbReference>
<dbReference type="AlphaFoldDB" id="A0A8H9C669"/>
<feature type="transmembrane region" description="Helical" evidence="7">
    <location>
        <begin position="140"/>
        <end position="161"/>
    </location>
</feature>
<keyword evidence="3" id="KW-0997">Cell inner membrane</keyword>
<protein>
    <submittedName>
        <fullName evidence="9">Rhomboid family intramembrane serine protease</fullName>
    </submittedName>
</protein>
<feature type="domain" description="Peptidase S54 rhomboid" evidence="8">
    <location>
        <begin position="102"/>
        <end position="266"/>
    </location>
</feature>
<evidence type="ECO:0000313" key="9">
    <source>
        <dbReference type="EMBL" id="BCM83135.1"/>
    </source>
</evidence>
<dbReference type="SUPFAM" id="SSF144091">
    <property type="entry name" value="Rhomboid-like"/>
    <property type="match status" value="1"/>
</dbReference>
<dbReference type="Gene3D" id="1.20.1540.10">
    <property type="entry name" value="Rhomboid-like"/>
    <property type="match status" value="1"/>
</dbReference>
<evidence type="ECO:0000256" key="4">
    <source>
        <dbReference type="ARBA" id="ARBA00022692"/>
    </source>
</evidence>
<feature type="transmembrane region" description="Helical" evidence="7">
    <location>
        <begin position="107"/>
        <end position="128"/>
    </location>
</feature>
<dbReference type="KEGG" id="mind:mvi_15960"/>
<dbReference type="Pfam" id="PF01694">
    <property type="entry name" value="Rhomboid"/>
    <property type="match status" value="1"/>
</dbReference>
<dbReference type="EMBL" id="AP024145">
    <property type="protein sequence ID" value="BCM83135.1"/>
    <property type="molecule type" value="Genomic_DNA"/>
</dbReference>
<keyword evidence="4 7" id="KW-0812">Transmembrane</keyword>
<keyword evidence="5 7" id="KW-1133">Transmembrane helix</keyword>
<keyword evidence="9" id="KW-0645">Protease</keyword>
<comment type="subcellular location">
    <subcellularLocation>
        <location evidence="1">Membrane</location>
        <topology evidence="1">Multi-pass membrane protein</topology>
    </subcellularLocation>
</comment>
<evidence type="ECO:0000256" key="6">
    <source>
        <dbReference type="ARBA" id="ARBA00023136"/>
    </source>
</evidence>
<dbReference type="GO" id="GO:0016020">
    <property type="term" value="C:membrane"/>
    <property type="evidence" value="ECO:0007669"/>
    <property type="project" value="UniProtKB-SubCell"/>
</dbReference>
<keyword evidence="2" id="KW-1003">Cell membrane</keyword>
<name>A0A8H9C669_9HYPH</name>
<dbReference type="Proteomes" id="UP000663508">
    <property type="component" value="Chromosome"/>
</dbReference>
<evidence type="ECO:0000256" key="7">
    <source>
        <dbReference type="SAM" id="Phobius"/>
    </source>
</evidence>
<accession>A0A8H9C669</accession>
<dbReference type="InterPro" id="IPR022764">
    <property type="entry name" value="Peptidase_S54_rhomboid_dom"/>
</dbReference>
<evidence type="ECO:0000313" key="10">
    <source>
        <dbReference type="Proteomes" id="UP000663508"/>
    </source>
</evidence>
<dbReference type="GO" id="GO:0006508">
    <property type="term" value="P:proteolysis"/>
    <property type="evidence" value="ECO:0007669"/>
    <property type="project" value="UniProtKB-KW"/>
</dbReference>
<evidence type="ECO:0000259" key="8">
    <source>
        <dbReference type="Pfam" id="PF01694"/>
    </source>
</evidence>
<feature type="transmembrane region" description="Helical" evidence="7">
    <location>
        <begin position="249"/>
        <end position="268"/>
    </location>
</feature>
<feature type="transmembrane region" description="Helical" evidence="7">
    <location>
        <begin position="221"/>
        <end position="243"/>
    </location>
</feature>
<feature type="transmembrane region" description="Helical" evidence="7">
    <location>
        <begin position="167"/>
        <end position="188"/>
    </location>
</feature>
<evidence type="ECO:0000256" key="5">
    <source>
        <dbReference type="ARBA" id="ARBA00022989"/>
    </source>
</evidence>
<dbReference type="InterPro" id="IPR035952">
    <property type="entry name" value="Rhomboid-like_sf"/>
</dbReference>
<dbReference type="PANTHER" id="PTHR43066">
    <property type="entry name" value="RHOMBOID-RELATED PROTEIN"/>
    <property type="match status" value="1"/>
</dbReference>
<reference evidence="9" key="1">
    <citation type="submission" date="2020-11" db="EMBL/GenBank/DDBJ databases">
        <title>Complete genome sequence of a novel pathogenic Methylobacterium strain isolated from rice in Vietnam.</title>
        <authorList>
            <person name="Lai K."/>
            <person name="Okazaki S."/>
            <person name="Higashi K."/>
            <person name="Mori H."/>
            <person name="Toyoda A."/>
            <person name="Kurokawa K."/>
        </authorList>
    </citation>
    <scope>NUCLEOTIDE SEQUENCE</scope>
    <source>
        <strain evidence="9">VL1</strain>
    </source>
</reference>
<evidence type="ECO:0000256" key="1">
    <source>
        <dbReference type="ARBA" id="ARBA00004141"/>
    </source>
</evidence>
<keyword evidence="9" id="KW-0378">Hydrolase</keyword>
<sequence length="274" mass="29105">MVPRMDATPDLPRPPRVPVFNMPAVVTASVGILVLIHAVRQVLPDVWDITLLLDLALIPARWTLALDPGRAADVLRAAAGTEGDGVELRKAFAAYLVADADGMPWTFATYALLHGSWAHVLLNSVWLAAFGTPVARRCGAWRYGAVALAATVAGGLLHVLIDPLSTVPLIGASAGVSGLMAAAVRFAFQPPEPAGPAAVPWQRPVPTRLQTIPELLRNRSAVVFLVIWFVTNLLFGLAALPLGLSDAPVAWDAHLGGFVVGFLLLPLVERIGRR</sequence>
<dbReference type="GO" id="GO:0004252">
    <property type="term" value="F:serine-type endopeptidase activity"/>
    <property type="evidence" value="ECO:0007669"/>
    <property type="project" value="InterPro"/>
</dbReference>
<organism evidence="9 10">
    <name type="scientific">Methylobacterium indicum</name>
    <dbReference type="NCBI Taxonomy" id="1775910"/>
    <lineage>
        <taxon>Bacteria</taxon>
        <taxon>Pseudomonadati</taxon>
        <taxon>Pseudomonadota</taxon>
        <taxon>Alphaproteobacteria</taxon>
        <taxon>Hyphomicrobiales</taxon>
        <taxon>Methylobacteriaceae</taxon>
        <taxon>Methylobacterium</taxon>
    </lineage>
</organism>
<gene>
    <name evidence="9" type="ORF">mvi_15960</name>
</gene>